<sequence length="156" mass="18183">KANPLLTEVSLSRFPEQKNRKRRNRKKKKKQNAPSKSNQVSQAAKGHEEESGSDAPVEIEYVTEEPEIYDPNFIFFKRIFEAFKLTDDVKKDKEKEPEKTDKLAASALPKKKGFEEERKDSDDSSDDEQEKKPEVPKLSKKKLRRMNRFTVAELKQ</sequence>
<feature type="compositionally biased region" description="Basic and acidic residues" evidence="1">
    <location>
        <begin position="112"/>
        <end position="122"/>
    </location>
</feature>
<gene>
    <name evidence="3" type="primary">LOC113431181</name>
</gene>
<dbReference type="PANTHER" id="PTHR12785">
    <property type="entry name" value="SPLICING FACTOR 3B"/>
    <property type="match status" value="1"/>
</dbReference>
<proteinExistence type="predicted"/>
<accession>A0A6J1W223</accession>
<organism evidence="2 3">
    <name type="scientific">Notechis scutatus</name>
    <name type="common">mainland tiger snake</name>
    <dbReference type="NCBI Taxonomy" id="8663"/>
    <lineage>
        <taxon>Eukaryota</taxon>
        <taxon>Metazoa</taxon>
        <taxon>Chordata</taxon>
        <taxon>Craniata</taxon>
        <taxon>Vertebrata</taxon>
        <taxon>Euteleostomi</taxon>
        <taxon>Lepidosauria</taxon>
        <taxon>Squamata</taxon>
        <taxon>Bifurcata</taxon>
        <taxon>Unidentata</taxon>
        <taxon>Episquamata</taxon>
        <taxon>Toxicofera</taxon>
        <taxon>Serpentes</taxon>
        <taxon>Colubroidea</taxon>
        <taxon>Elapidae</taxon>
        <taxon>Hydrophiinae</taxon>
        <taxon>Notechis</taxon>
    </lineage>
</organism>
<dbReference type="PANTHER" id="PTHR12785:SF6">
    <property type="entry name" value="SPLICING FACTOR 3B SUBUNIT 2"/>
    <property type="match status" value="1"/>
</dbReference>
<dbReference type="GO" id="GO:0005689">
    <property type="term" value="C:U12-type spliceosomal complex"/>
    <property type="evidence" value="ECO:0007669"/>
    <property type="project" value="TreeGrafter"/>
</dbReference>
<dbReference type="GeneID" id="113431181"/>
<reference evidence="3" key="1">
    <citation type="submission" date="2025-08" db="UniProtKB">
        <authorList>
            <consortium name="RefSeq"/>
        </authorList>
    </citation>
    <scope>IDENTIFICATION</scope>
</reference>
<feature type="non-terminal residue" evidence="3">
    <location>
        <position position="156"/>
    </location>
</feature>
<feature type="compositionally biased region" description="Polar residues" evidence="1">
    <location>
        <begin position="32"/>
        <end position="42"/>
    </location>
</feature>
<dbReference type="RefSeq" id="XP_026549316.1">
    <property type="nucleotide sequence ID" value="XM_026693531.1"/>
</dbReference>
<evidence type="ECO:0000256" key="1">
    <source>
        <dbReference type="SAM" id="MobiDB-lite"/>
    </source>
</evidence>
<feature type="compositionally biased region" description="Basic and acidic residues" evidence="1">
    <location>
        <begin position="88"/>
        <end position="102"/>
    </location>
</feature>
<evidence type="ECO:0000313" key="2">
    <source>
        <dbReference type="Proteomes" id="UP000504612"/>
    </source>
</evidence>
<feature type="region of interest" description="Disordered" evidence="1">
    <location>
        <begin position="88"/>
        <end position="143"/>
    </location>
</feature>
<dbReference type="AlphaFoldDB" id="A0A6J1W223"/>
<feature type="non-terminal residue" evidence="3">
    <location>
        <position position="1"/>
    </location>
</feature>
<feature type="region of interest" description="Disordered" evidence="1">
    <location>
        <begin position="1"/>
        <end position="59"/>
    </location>
</feature>
<feature type="compositionally biased region" description="Basic residues" evidence="1">
    <location>
        <begin position="19"/>
        <end position="31"/>
    </location>
</feature>
<keyword evidence="2" id="KW-1185">Reference proteome</keyword>
<name>A0A6J1W223_9SAUR</name>
<dbReference type="Proteomes" id="UP000504612">
    <property type="component" value="Unplaced"/>
</dbReference>
<evidence type="ECO:0000313" key="3">
    <source>
        <dbReference type="RefSeq" id="XP_026549316.1"/>
    </source>
</evidence>
<dbReference type="KEGG" id="nss:113431181"/>
<protein>
    <submittedName>
        <fullName evidence="3">Splicing factor 3B subunit 2-like</fullName>
    </submittedName>
</protein>
<dbReference type="InterPro" id="IPR052584">
    <property type="entry name" value="U2_snRNP_Complex_Component"/>
</dbReference>